<protein>
    <submittedName>
        <fullName evidence="1">Uncharacterized protein</fullName>
    </submittedName>
</protein>
<dbReference type="EMBL" id="JANBUN010003312">
    <property type="protein sequence ID" value="KAJ2791385.1"/>
    <property type="molecule type" value="Genomic_DNA"/>
</dbReference>
<feature type="non-terminal residue" evidence="1">
    <location>
        <position position="425"/>
    </location>
</feature>
<organism evidence="1 2">
    <name type="scientific">Coemansia helicoidea</name>
    <dbReference type="NCBI Taxonomy" id="1286919"/>
    <lineage>
        <taxon>Eukaryota</taxon>
        <taxon>Fungi</taxon>
        <taxon>Fungi incertae sedis</taxon>
        <taxon>Zoopagomycota</taxon>
        <taxon>Kickxellomycotina</taxon>
        <taxon>Kickxellomycetes</taxon>
        <taxon>Kickxellales</taxon>
        <taxon>Kickxellaceae</taxon>
        <taxon>Coemansia</taxon>
    </lineage>
</organism>
<gene>
    <name evidence="1" type="ORF">H4R21_006328</name>
</gene>
<dbReference type="Proteomes" id="UP001140087">
    <property type="component" value="Unassembled WGS sequence"/>
</dbReference>
<evidence type="ECO:0000313" key="1">
    <source>
        <dbReference type="EMBL" id="KAJ2791385.1"/>
    </source>
</evidence>
<keyword evidence="2" id="KW-1185">Reference proteome</keyword>
<feature type="non-terminal residue" evidence="1">
    <location>
        <position position="1"/>
    </location>
</feature>
<accession>A0ACC1KLS4</accession>
<name>A0ACC1KLS4_9FUNG</name>
<comment type="caution">
    <text evidence="1">The sequence shown here is derived from an EMBL/GenBank/DDBJ whole genome shotgun (WGS) entry which is preliminary data.</text>
</comment>
<proteinExistence type="predicted"/>
<evidence type="ECO:0000313" key="2">
    <source>
        <dbReference type="Proteomes" id="UP001140087"/>
    </source>
</evidence>
<reference evidence="1" key="1">
    <citation type="submission" date="2022-07" db="EMBL/GenBank/DDBJ databases">
        <title>Phylogenomic reconstructions and comparative analyses of Kickxellomycotina fungi.</title>
        <authorList>
            <person name="Reynolds N.K."/>
            <person name="Stajich J.E."/>
            <person name="Barry K."/>
            <person name="Grigoriev I.V."/>
            <person name="Crous P."/>
            <person name="Smith M.E."/>
        </authorList>
    </citation>
    <scope>NUCLEOTIDE SEQUENCE</scope>
    <source>
        <strain evidence="1">BCRC 34780</strain>
    </source>
</reference>
<sequence>IMGNEDGDIVVEQDDANSLASPAPSADGESRVPRITHKRLTDHGIELHIHALPTKQSLPPPLETGLVGGGGGDGVEEATPASATESEASEPATRPATQASGFTRTLSRPISSHQSFMEIRPAFNDEAASSAGCLRSDGARTPQSLELSASPVLVGGGPLPPAFESRPRSSSMTVFEDKATQTTLRGFPDLLARPPAAAAIDAAAADAAPEGVAPQAGRAGSRNSSRGSSPAHSVLRGGGVMRLPSDSVFSAFSGPPVAPPETYVCGGHRATRPRSLPRQQQQQQQAARRLSKDGNNYRERVENLLTQYFPDEILQKYLDELRHRYRFMGAGGMTPAEITRLLDGATADKRLKEQLRASLEELAKTPATEASVSDTEQTVASSRSQPHYLSIRETELRDVLDRTSQAPKESRTHGVATANLVGGGV</sequence>